<reference evidence="1 2" key="1">
    <citation type="submission" date="2015-09" db="EMBL/GenBank/DDBJ databases">
        <authorList>
            <consortium name="Pathogen Informatics"/>
        </authorList>
    </citation>
    <scope>NUCLEOTIDE SEQUENCE [LARGE SCALE GENOMIC DNA]</scope>
    <source>
        <strain evidence="1 2">2789STDY5834928</strain>
    </source>
</reference>
<sequence>MTARHKPLYCCFLLVPHPPFLFTKPFYRQDGGIASPLRFAPHSYRPLSKVRCCRPKKFVRLPEGLPHQPSPRTNPSKNRTIPFAFRKGASLLLPLHRILPFPQQLQKDNNPSKIAITLASLVKGRWIDGKAQTVALLRFNCISTPFLSPNLFAVKTEGLLHPLAPHQPFQTRTIPPAFRVTSSTAPLTAKIKSAPVFTGANSSSH</sequence>
<dbReference type="Proteomes" id="UP000095662">
    <property type="component" value="Unassembled WGS sequence"/>
</dbReference>
<evidence type="ECO:0000313" key="2">
    <source>
        <dbReference type="Proteomes" id="UP000095662"/>
    </source>
</evidence>
<dbReference type="AlphaFoldDB" id="A0A174ZGQ8"/>
<protein>
    <submittedName>
        <fullName evidence="1">Uncharacterized protein</fullName>
    </submittedName>
</protein>
<name>A0A174ZGQ8_9FIRM</name>
<accession>A0A174ZGQ8</accession>
<organism evidence="1 2">
    <name type="scientific">[Eubacterium] siraeum</name>
    <dbReference type="NCBI Taxonomy" id="39492"/>
    <lineage>
        <taxon>Bacteria</taxon>
        <taxon>Bacillati</taxon>
        <taxon>Bacillota</taxon>
        <taxon>Clostridia</taxon>
        <taxon>Eubacteriales</taxon>
        <taxon>Oscillospiraceae</taxon>
        <taxon>Oscillospiraceae incertae sedis</taxon>
    </lineage>
</organism>
<proteinExistence type="predicted"/>
<gene>
    <name evidence="1" type="ORF">ERS852540_01324</name>
</gene>
<dbReference type="EMBL" id="CZBY01000009">
    <property type="protein sequence ID" value="CUQ86603.1"/>
    <property type="molecule type" value="Genomic_DNA"/>
</dbReference>
<evidence type="ECO:0000313" key="1">
    <source>
        <dbReference type="EMBL" id="CUQ86603.1"/>
    </source>
</evidence>